<accession>A0A2N1J5N3</accession>
<feature type="coiled-coil region" evidence="1">
    <location>
        <begin position="63"/>
        <end position="90"/>
    </location>
</feature>
<protein>
    <submittedName>
        <fullName evidence="2">Uncharacterized protein</fullName>
    </submittedName>
</protein>
<dbReference type="RefSeq" id="WP_101183668.1">
    <property type="nucleotide sequence ID" value="NZ_CP031218.1"/>
</dbReference>
<evidence type="ECO:0000313" key="3">
    <source>
        <dbReference type="Proteomes" id="UP000233248"/>
    </source>
</evidence>
<proteinExistence type="predicted"/>
<comment type="caution">
    <text evidence="2">The sequence shown here is derived from an EMBL/GenBank/DDBJ whole genome shotgun (WGS) entry which is preliminary data.</text>
</comment>
<dbReference type="AlphaFoldDB" id="A0A2N1J5N3"/>
<keyword evidence="3" id="KW-1185">Reference proteome</keyword>
<dbReference type="EMBL" id="NXIF01000008">
    <property type="protein sequence ID" value="PKI81772.1"/>
    <property type="molecule type" value="Genomic_DNA"/>
</dbReference>
<name>A0A2N1J5N3_9BACT</name>
<reference evidence="2 3" key="1">
    <citation type="submission" date="2017-09" db="EMBL/GenBank/DDBJ databases">
        <title>Genomics of the genus Arcobacter.</title>
        <authorList>
            <person name="Perez-Cataluna A."/>
            <person name="Figueras M.J."/>
            <person name="Salas-Masso N."/>
        </authorList>
    </citation>
    <scope>NUCLEOTIDE SEQUENCE [LARGE SCALE GENOMIC DNA]</scope>
    <source>
        <strain evidence="2 3">DSM 18005</strain>
    </source>
</reference>
<dbReference type="Proteomes" id="UP000233248">
    <property type="component" value="Unassembled WGS sequence"/>
</dbReference>
<dbReference type="KEGG" id="ahs:AHALO_2420"/>
<evidence type="ECO:0000256" key="1">
    <source>
        <dbReference type="SAM" id="Coils"/>
    </source>
</evidence>
<organism evidence="2 3">
    <name type="scientific">Malaciobacter halophilus</name>
    <dbReference type="NCBI Taxonomy" id="197482"/>
    <lineage>
        <taxon>Bacteria</taxon>
        <taxon>Pseudomonadati</taxon>
        <taxon>Campylobacterota</taxon>
        <taxon>Epsilonproteobacteria</taxon>
        <taxon>Campylobacterales</taxon>
        <taxon>Arcobacteraceae</taxon>
        <taxon>Malaciobacter</taxon>
    </lineage>
</organism>
<evidence type="ECO:0000313" key="2">
    <source>
        <dbReference type="EMBL" id="PKI81772.1"/>
    </source>
</evidence>
<sequence length="90" mass="10855">MERRDWSLKALSELVYIDSLESYDKAQALVRWNNDYLTSNDITDFDLPLQDLEKLSELFFKNINFLKEYKKQTQDELKNTQKLKEFAKNK</sequence>
<dbReference type="OrthoDB" id="5344243at2"/>
<gene>
    <name evidence="2" type="ORF">CP960_02545</name>
</gene>
<keyword evidence="1" id="KW-0175">Coiled coil</keyword>